<comment type="caution">
    <text evidence="1">The sequence shown here is derived from an EMBL/GenBank/DDBJ whole genome shotgun (WGS) entry which is preliminary data.</text>
</comment>
<dbReference type="AlphaFoldDB" id="A0A6L6HN01"/>
<proteinExistence type="predicted"/>
<organism evidence="1 2">
    <name type="scientific">Paracoccus lichenicola</name>
    <dbReference type="NCBI Taxonomy" id="2665644"/>
    <lineage>
        <taxon>Bacteria</taxon>
        <taxon>Pseudomonadati</taxon>
        <taxon>Pseudomonadota</taxon>
        <taxon>Alphaproteobacteria</taxon>
        <taxon>Rhodobacterales</taxon>
        <taxon>Paracoccaceae</taxon>
        <taxon>Paracoccus</taxon>
    </lineage>
</organism>
<dbReference type="EMBL" id="WMBT01000003">
    <property type="protein sequence ID" value="MTD99858.1"/>
    <property type="molecule type" value="Genomic_DNA"/>
</dbReference>
<reference evidence="1 2" key="1">
    <citation type="submission" date="2019-11" db="EMBL/GenBank/DDBJ databases">
        <authorList>
            <person name="Lang L."/>
        </authorList>
    </citation>
    <scope>NUCLEOTIDE SEQUENCE [LARGE SCALE GENOMIC DNA]</scope>
    <source>
        <strain evidence="1 2">YIM 132242</strain>
    </source>
</reference>
<evidence type="ECO:0000313" key="2">
    <source>
        <dbReference type="Proteomes" id="UP000481417"/>
    </source>
</evidence>
<accession>A0A6L6HN01</accession>
<keyword evidence="2" id="KW-1185">Reference proteome</keyword>
<protein>
    <submittedName>
        <fullName evidence="1">Uncharacterized protein</fullName>
    </submittedName>
</protein>
<evidence type="ECO:0000313" key="1">
    <source>
        <dbReference type="EMBL" id="MTD99858.1"/>
    </source>
</evidence>
<gene>
    <name evidence="1" type="ORF">GIY56_06135</name>
</gene>
<name>A0A6L6HN01_9RHOB</name>
<dbReference type="Proteomes" id="UP000481417">
    <property type="component" value="Unassembled WGS sequence"/>
</dbReference>
<sequence length="94" mass="10668">MHIEDEMTEHSDNPNMAARFMIDQQMMEALQKSVEHGATVWFAALRMMEAGTIQMVANFGPEYTATVLRDMLANIEAGKLNYREGNFSYAPPPR</sequence>
<dbReference type="RefSeq" id="WP_154763950.1">
    <property type="nucleotide sequence ID" value="NZ_WMBT01000003.1"/>
</dbReference>